<organism evidence="7 8">
    <name type="scientific">Diplocloster agilis</name>
    <dbReference type="NCBI Taxonomy" id="2850323"/>
    <lineage>
        <taxon>Bacteria</taxon>
        <taxon>Bacillati</taxon>
        <taxon>Bacillota</taxon>
        <taxon>Clostridia</taxon>
        <taxon>Lachnospirales</taxon>
        <taxon>Lachnospiraceae</taxon>
        <taxon>Diplocloster</taxon>
    </lineage>
</organism>
<comment type="caution">
    <text evidence="7">The sequence shown here is derived from an EMBL/GenBank/DDBJ whole genome shotgun (WGS) entry which is preliminary data.</text>
</comment>
<dbReference type="InterPro" id="IPR036388">
    <property type="entry name" value="WH-like_DNA-bd_sf"/>
</dbReference>
<dbReference type="PANTHER" id="PTHR43133">
    <property type="entry name" value="RNA POLYMERASE ECF-TYPE SIGMA FACTO"/>
    <property type="match status" value="1"/>
</dbReference>
<dbReference type="PANTHER" id="PTHR43133:SF60">
    <property type="entry name" value="RNA POLYMERASE SIGMA FACTOR SIGV"/>
    <property type="match status" value="1"/>
</dbReference>
<keyword evidence="5" id="KW-0804">Transcription</keyword>
<name>A0A949NEX1_9FIRM</name>
<keyword evidence="8" id="KW-1185">Reference proteome</keyword>
<proteinExistence type="inferred from homology"/>
<accession>A0A949NEX1</accession>
<dbReference type="InterPro" id="IPR007627">
    <property type="entry name" value="RNA_pol_sigma70_r2"/>
</dbReference>
<dbReference type="InterPro" id="IPR039425">
    <property type="entry name" value="RNA_pol_sigma-70-like"/>
</dbReference>
<sequence length="167" mass="19088">MVINPEIVKQAKASDAAAFAELYETVYKDLYRFAYYTLKHPQDAEDVVSETVIDAYRGIHRLRSEEAFQGWIFKILSNKCKRKLKEYVGKTLPLDETLPLPEADYATGYDMHTAFSQLADDERLIVSMAVFGGYTSKEIGKILHMNDNTVRSRQSRALAKLKKKLES</sequence>
<dbReference type="InterPro" id="IPR007630">
    <property type="entry name" value="RNA_pol_sigma70_r4"/>
</dbReference>
<comment type="similarity">
    <text evidence="1">Belongs to the sigma-70 factor family. ECF subfamily.</text>
</comment>
<dbReference type="EMBL" id="JAHQCW010000015">
    <property type="protein sequence ID" value="MBU9736939.1"/>
    <property type="molecule type" value="Genomic_DNA"/>
</dbReference>
<evidence type="ECO:0000256" key="1">
    <source>
        <dbReference type="ARBA" id="ARBA00010641"/>
    </source>
</evidence>
<dbReference type="Gene3D" id="1.10.10.10">
    <property type="entry name" value="Winged helix-like DNA-binding domain superfamily/Winged helix DNA-binding domain"/>
    <property type="match status" value="1"/>
</dbReference>
<dbReference type="NCBIfam" id="TIGR02937">
    <property type="entry name" value="sigma70-ECF"/>
    <property type="match status" value="1"/>
</dbReference>
<dbReference type="GO" id="GO:0003677">
    <property type="term" value="F:DNA binding"/>
    <property type="evidence" value="ECO:0007669"/>
    <property type="project" value="UniProtKB-KW"/>
</dbReference>
<gene>
    <name evidence="7" type="ORF">KTH89_10345</name>
</gene>
<dbReference type="InterPro" id="IPR000792">
    <property type="entry name" value="Tscrpt_reg_LuxR_C"/>
</dbReference>
<dbReference type="InterPro" id="IPR014284">
    <property type="entry name" value="RNA_pol_sigma-70_dom"/>
</dbReference>
<evidence type="ECO:0000256" key="3">
    <source>
        <dbReference type="ARBA" id="ARBA00023082"/>
    </source>
</evidence>
<dbReference type="Pfam" id="PF04545">
    <property type="entry name" value="Sigma70_r4"/>
    <property type="match status" value="1"/>
</dbReference>
<dbReference type="GO" id="GO:0016987">
    <property type="term" value="F:sigma factor activity"/>
    <property type="evidence" value="ECO:0007669"/>
    <property type="project" value="UniProtKB-KW"/>
</dbReference>
<dbReference type="SUPFAM" id="SSF88659">
    <property type="entry name" value="Sigma3 and sigma4 domains of RNA polymerase sigma factors"/>
    <property type="match status" value="1"/>
</dbReference>
<dbReference type="SUPFAM" id="SSF88946">
    <property type="entry name" value="Sigma2 domain of RNA polymerase sigma factors"/>
    <property type="match status" value="1"/>
</dbReference>
<evidence type="ECO:0000313" key="8">
    <source>
        <dbReference type="Proteomes" id="UP000712157"/>
    </source>
</evidence>
<feature type="domain" description="HTH luxR-type" evidence="6">
    <location>
        <begin position="133"/>
        <end position="160"/>
    </location>
</feature>
<reference evidence="7" key="1">
    <citation type="submission" date="2021-06" db="EMBL/GenBank/DDBJ databases">
        <title>Description of novel taxa of the family Lachnospiraceae.</title>
        <authorList>
            <person name="Chaplin A.V."/>
            <person name="Sokolova S.R."/>
            <person name="Pikina A.P."/>
            <person name="Korzhanova M."/>
            <person name="Belova V."/>
            <person name="Korostin D."/>
            <person name="Efimov B.A."/>
        </authorList>
    </citation>
    <scope>NUCLEOTIDE SEQUENCE</scope>
    <source>
        <strain evidence="7">ASD5720</strain>
    </source>
</reference>
<dbReference type="PROSITE" id="PS00622">
    <property type="entry name" value="HTH_LUXR_1"/>
    <property type="match status" value="1"/>
</dbReference>
<evidence type="ECO:0000313" key="7">
    <source>
        <dbReference type="EMBL" id="MBU9736939.1"/>
    </source>
</evidence>
<keyword evidence="2" id="KW-0805">Transcription regulation</keyword>
<protein>
    <submittedName>
        <fullName evidence="7">RNA polymerase sigma factor</fullName>
    </submittedName>
</protein>
<keyword evidence="3" id="KW-0731">Sigma factor</keyword>
<dbReference type="GO" id="GO:0006352">
    <property type="term" value="P:DNA-templated transcription initiation"/>
    <property type="evidence" value="ECO:0007669"/>
    <property type="project" value="InterPro"/>
</dbReference>
<dbReference type="AlphaFoldDB" id="A0A949NEX1"/>
<dbReference type="InterPro" id="IPR013324">
    <property type="entry name" value="RNA_pol_sigma_r3/r4-like"/>
</dbReference>
<evidence type="ECO:0000256" key="5">
    <source>
        <dbReference type="ARBA" id="ARBA00023163"/>
    </source>
</evidence>
<keyword evidence="4" id="KW-0238">DNA-binding</keyword>
<dbReference type="Pfam" id="PF04542">
    <property type="entry name" value="Sigma70_r2"/>
    <property type="match status" value="1"/>
</dbReference>
<dbReference type="InterPro" id="IPR013325">
    <property type="entry name" value="RNA_pol_sigma_r2"/>
</dbReference>
<evidence type="ECO:0000256" key="4">
    <source>
        <dbReference type="ARBA" id="ARBA00023125"/>
    </source>
</evidence>
<evidence type="ECO:0000259" key="6">
    <source>
        <dbReference type="PROSITE" id="PS00622"/>
    </source>
</evidence>
<evidence type="ECO:0000256" key="2">
    <source>
        <dbReference type="ARBA" id="ARBA00023015"/>
    </source>
</evidence>
<dbReference type="Proteomes" id="UP000712157">
    <property type="component" value="Unassembled WGS sequence"/>
</dbReference>
<dbReference type="CDD" id="cd06171">
    <property type="entry name" value="Sigma70_r4"/>
    <property type="match status" value="1"/>
</dbReference>
<dbReference type="RefSeq" id="WP_238721561.1">
    <property type="nucleotide sequence ID" value="NZ_JAHQCW010000015.1"/>
</dbReference>
<dbReference type="Gene3D" id="1.10.1740.10">
    <property type="match status" value="1"/>
</dbReference>